<evidence type="ECO:0000259" key="13">
    <source>
        <dbReference type="PROSITE" id="PS50862"/>
    </source>
</evidence>
<evidence type="ECO:0000313" key="15">
    <source>
        <dbReference type="Proteomes" id="UP000004699"/>
    </source>
</evidence>
<evidence type="ECO:0000256" key="8">
    <source>
        <dbReference type="ARBA" id="ARBA00022917"/>
    </source>
</evidence>
<evidence type="ECO:0000256" key="4">
    <source>
        <dbReference type="ARBA" id="ARBA00022490"/>
    </source>
</evidence>
<keyword evidence="15" id="KW-1185">Reference proteome</keyword>
<evidence type="ECO:0000256" key="5">
    <source>
        <dbReference type="ARBA" id="ARBA00022598"/>
    </source>
</evidence>
<dbReference type="Proteomes" id="UP000004699">
    <property type="component" value="Unassembled WGS sequence"/>
</dbReference>
<dbReference type="PIRSF" id="PIRSF001549">
    <property type="entry name" value="His-tRNA_synth"/>
    <property type="match status" value="1"/>
</dbReference>
<dbReference type="STRING" id="565045.NOR51B_835"/>
<evidence type="ECO:0000256" key="7">
    <source>
        <dbReference type="ARBA" id="ARBA00022840"/>
    </source>
</evidence>
<feature type="domain" description="Aminoacyl-transfer RNA synthetases class-II family profile" evidence="13">
    <location>
        <begin position="1"/>
        <end position="300"/>
    </location>
</feature>
<dbReference type="Pfam" id="PF03129">
    <property type="entry name" value="HGTP_anticodon"/>
    <property type="match status" value="1"/>
</dbReference>
<keyword evidence="4 11" id="KW-0963">Cytoplasm</keyword>
<dbReference type="PANTHER" id="PTHR43707:SF1">
    <property type="entry name" value="HISTIDINE--TRNA LIGASE, MITOCHONDRIAL-RELATED"/>
    <property type="match status" value="1"/>
</dbReference>
<feature type="binding site" evidence="12">
    <location>
        <begin position="238"/>
        <end position="239"/>
    </location>
    <ligand>
        <name>L-histidine</name>
        <dbReference type="ChEBI" id="CHEBI:57595"/>
    </ligand>
</feature>
<dbReference type="GO" id="GO:0005524">
    <property type="term" value="F:ATP binding"/>
    <property type="evidence" value="ECO:0007669"/>
    <property type="project" value="UniProtKB-UniRule"/>
</dbReference>
<dbReference type="Gene3D" id="3.30.930.10">
    <property type="entry name" value="Bira Bifunctional Protein, Domain 2"/>
    <property type="match status" value="1"/>
</dbReference>
<feature type="binding site" evidence="12">
    <location>
        <position position="106"/>
    </location>
    <ligand>
        <name>L-histidine</name>
        <dbReference type="ChEBI" id="CHEBI:57595"/>
    </ligand>
</feature>
<dbReference type="InterPro" id="IPR041715">
    <property type="entry name" value="HisRS-like_core"/>
</dbReference>
<dbReference type="Gene3D" id="3.40.50.800">
    <property type="entry name" value="Anticodon-binding domain"/>
    <property type="match status" value="1"/>
</dbReference>
<feature type="binding site" evidence="12">
    <location>
        <position position="234"/>
    </location>
    <ligand>
        <name>L-histidine</name>
        <dbReference type="ChEBI" id="CHEBI:57595"/>
    </ligand>
</feature>
<accession>B8KXH5</accession>
<protein>
    <recommendedName>
        <fullName evidence="11">Histidine--tRNA ligase</fullName>
        <ecNumber evidence="11">6.1.1.21</ecNumber>
    </recommendedName>
    <alternativeName>
        <fullName evidence="11">Histidyl-tRNA synthetase</fullName>
        <shortName evidence="11">HisRS</shortName>
    </alternativeName>
</protein>
<dbReference type="InterPro" id="IPR004154">
    <property type="entry name" value="Anticodon-bd"/>
</dbReference>
<dbReference type="EMBL" id="DS999411">
    <property type="protein sequence ID" value="EED34895.1"/>
    <property type="molecule type" value="Genomic_DNA"/>
</dbReference>
<organism evidence="14 15">
    <name type="scientific">Luminiphilus syltensis NOR5-1B</name>
    <dbReference type="NCBI Taxonomy" id="565045"/>
    <lineage>
        <taxon>Bacteria</taxon>
        <taxon>Pseudomonadati</taxon>
        <taxon>Pseudomonadota</taxon>
        <taxon>Gammaproteobacteria</taxon>
        <taxon>Cellvibrionales</taxon>
        <taxon>Halieaceae</taxon>
        <taxon>Luminiphilus</taxon>
    </lineage>
</organism>
<sequence length="404" mass="45094">MEAAARRVLAGYGYQEIRLPVMESTGLFARSIGEVTDIVEKEMYTFEDRNGDSISLRPEGTAGCVRAVVQHNLAITPRRLWYMGPMFRYERPQKGRQRQFHQLGVEAFGVASPDQDAEILLLCQRLWQALGVADDLKLELNSIGNTASRDRFRSELVKYLQQYRGDIDEDSQRRLETNPLRILDSKHSRTQEIVDSGPRLLDFLDDESRADFERLQDLLSTSGVAFELNPKLVRGLDYYNKTVFEWTTTALGAQGTVCGGGRYDGLVRQFGGKDVPAAGFGLGLERLILLMQAQGEQKEPAAEIYVVTSDESAYRHALPRVEALRSAFPRLRIVQHLGGGSFKSQFKRADKSGAALALVFGDTECSNNTVTLKPLRGGDQRSIDDAGLSDAVAEQFEIESEEVF</sequence>
<keyword evidence="5 11" id="KW-0436">Ligase</keyword>
<dbReference type="Pfam" id="PF13393">
    <property type="entry name" value="tRNA-synt_His"/>
    <property type="match status" value="1"/>
</dbReference>
<keyword evidence="8 11" id="KW-0648">Protein biosynthesis</keyword>
<dbReference type="InterPro" id="IPR015807">
    <property type="entry name" value="His-tRNA-ligase"/>
</dbReference>
<feature type="binding site" evidence="12">
    <location>
        <begin position="59"/>
        <end position="61"/>
    </location>
    <ligand>
        <name>L-histidine</name>
        <dbReference type="ChEBI" id="CHEBI:57595"/>
    </ligand>
</feature>
<evidence type="ECO:0000256" key="9">
    <source>
        <dbReference type="ARBA" id="ARBA00023146"/>
    </source>
</evidence>
<dbReference type="SUPFAM" id="SSF55681">
    <property type="entry name" value="Class II aaRS and biotin synthetases"/>
    <property type="match status" value="1"/>
</dbReference>
<dbReference type="AlphaFoldDB" id="B8KXH5"/>
<comment type="catalytic activity">
    <reaction evidence="10 11">
        <text>tRNA(His) + L-histidine + ATP = L-histidyl-tRNA(His) + AMP + diphosphate + H(+)</text>
        <dbReference type="Rhea" id="RHEA:17313"/>
        <dbReference type="Rhea" id="RHEA-COMP:9665"/>
        <dbReference type="Rhea" id="RHEA-COMP:9689"/>
        <dbReference type="ChEBI" id="CHEBI:15378"/>
        <dbReference type="ChEBI" id="CHEBI:30616"/>
        <dbReference type="ChEBI" id="CHEBI:33019"/>
        <dbReference type="ChEBI" id="CHEBI:57595"/>
        <dbReference type="ChEBI" id="CHEBI:78442"/>
        <dbReference type="ChEBI" id="CHEBI:78527"/>
        <dbReference type="ChEBI" id="CHEBI:456215"/>
        <dbReference type="EC" id="6.1.1.21"/>
    </reaction>
</comment>
<dbReference type="InterPro" id="IPR045864">
    <property type="entry name" value="aa-tRNA-synth_II/BPL/LPL"/>
</dbReference>
<dbReference type="HOGENOM" id="CLU_025113_1_1_6"/>
<proteinExistence type="inferred from homology"/>
<comment type="subunit">
    <text evidence="3 11">Homodimer.</text>
</comment>
<evidence type="ECO:0000256" key="6">
    <source>
        <dbReference type="ARBA" id="ARBA00022741"/>
    </source>
</evidence>
<dbReference type="EC" id="6.1.1.21" evidence="11"/>
<evidence type="ECO:0000256" key="12">
    <source>
        <dbReference type="PIRSR" id="PIRSR001549-1"/>
    </source>
</evidence>
<dbReference type="InterPro" id="IPR036621">
    <property type="entry name" value="Anticodon-bd_dom_sf"/>
</dbReference>
<keyword evidence="9 11" id="KW-0030">Aminoacyl-tRNA synthetase</keyword>
<evidence type="ECO:0000256" key="1">
    <source>
        <dbReference type="ARBA" id="ARBA00004496"/>
    </source>
</evidence>
<dbReference type="GO" id="GO:0005737">
    <property type="term" value="C:cytoplasm"/>
    <property type="evidence" value="ECO:0007669"/>
    <property type="project" value="UniProtKB-SubCell"/>
</dbReference>
<keyword evidence="6 11" id="KW-0547">Nucleotide-binding</keyword>
<evidence type="ECO:0000256" key="10">
    <source>
        <dbReference type="ARBA" id="ARBA00047639"/>
    </source>
</evidence>
<gene>
    <name evidence="11 14" type="primary">hisS</name>
    <name evidence="14" type="ORF">NOR51B_835</name>
</gene>
<dbReference type="SUPFAM" id="SSF52954">
    <property type="entry name" value="Class II aaRS ABD-related"/>
    <property type="match status" value="1"/>
</dbReference>
<dbReference type="HAMAP" id="MF_00127">
    <property type="entry name" value="His_tRNA_synth"/>
    <property type="match status" value="1"/>
</dbReference>
<evidence type="ECO:0000256" key="2">
    <source>
        <dbReference type="ARBA" id="ARBA00008226"/>
    </source>
</evidence>
<dbReference type="CDD" id="cd00773">
    <property type="entry name" value="HisRS-like_core"/>
    <property type="match status" value="1"/>
</dbReference>
<comment type="subcellular location">
    <subcellularLocation>
        <location evidence="1 11">Cytoplasm</location>
    </subcellularLocation>
</comment>
<dbReference type="eggNOG" id="COG0124">
    <property type="taxonomic scope" value="Bacteria"/>
</dbReference>
<dbReference type="NCBIfam" id="TIGR00442">
    <property type="entry name" value="hisS"/>
    <property type="match status" value="1"/>
</dbReference>
<evidence type="ECO:0000313" key="14">
    <source>
        <dbReference type="EMBL" id="EED34895.1"/>
    </source>
</evidence>
<reference evidence="15" key="1">
    <citation type="journal article" date="2013" name="BMC Microbiol.">
        <title>Taxonomy and evolution of bacteriochlorophyll a-containing members of the OM60/NOR5 clade of marine gammaproteobacteria: description of Luminiphilus syltensis gen. nov., sp. nov., reclassification of Haliea rubra as Pseudohaliea rubra gen. nov., comb. nov., and emendation of Chromatocurvus halotolerans.</title>
        <authorList>
            <person name="Spring S."/>
            <person name="Riedel T."/>
            <person name="Sproer C."/>
            <person name="Yan S."/>
            <person name="Harder J."/>
            <person name="Fuchs B.M."/>
        </authorList>
    </citation>
    <scope>NUCLEOTIDE SEQUENCE [LARGE SCALE GENOMIC DNA]</scope>
    <source>
        <strain evidence="15">NOR51-B</strain>
    </source>
</reference>
<dbReference type="GO" id="GO:0006427">
    <property type="term" value="P:histidyl-tRNA aminoacylation"/>
    <property type="evidence" value="ECO:0007669"/>
    <property type="project" value="UniProtKB-UniRule"/>
</dbReference>
<dbReference type="InterPro" id="IPR006195">
    <property type="entry name" value="aa-tRNA-synth_II"/>
</dbReference>
<evidence type="ECO:0000256" key="3">
    <source>
        <dbReference type="ARBA" id="ARBA00011738"/>
    </source>
</evidence>
<dbReference type="PROSITE" id="PS50862">
    <property type="entry name" value="AA_TRNA_LIGASE_II"/>
    <property type="match status" value="1"/>
</dbReference>
<comment type="similarity">
    <text evidence="2 11">Belongs to the class-II aminoacyl-tRNA synthetase family.</text>
</comment>
<dbReference type="InterPro" id="IPR004516">
    <property type="entry name" value="HisRS/HisZ"/>
</dbReference>
<dbReference type="PANTHER" id="PTHR43707">
    <property type="entry name" value="HISTIDYL-TRNA SYNTHETASE"/>
    <property type="match status" value="1"/>
</dbReference>
<dbReference type="GO" id="GO:0004821">
    <property type="term" value="F:histidine-tRNA ligase activity"/>
    <property type="evidence" value="ECO:0007669"/>
    <property type="project" value="UniProtKB-UniRule"/>
</dbReference>
<feature type="binding site" evidence="12">
    <location>
        <position position="102"/>
    </location>
    <ligand>
        <name>L-histidine</name>
        <dbReference type="ChEBI" id="CHEBI:57595"/>
    </ligand>
</feature>
<feature type="binding site" evidence="12">
    <location>
        <position position="88"/>
    </location>
    <ligand>
        <name>L-histidine</name>
        <dbReference type="ChEBI" id="CHEBI:57595"/>
    </ligand>
</feature>
<keyword evidence="7 11" id="KW-0067">ATP-binding</keyword>
<evidence type="ECO:0000256" key="11">
    <source>
        <dbReference type="HAMAP-Rule" id="MF_00127"/>
    </source>
</evidence>
<name>B8KXH5_9GAMM</name>
<dbReference type="FunFam" id="3.30.930.10:FF:000005">
    <property type="entry name" value="Histidine--tRNA ligase"/>
    <property type="match status" value="1"/>
</dbReference>